<dbReference type="PANTHER" id="PTHR14334">
    <property type="entry name" value="B-CELL ANTIGEN RECEPTOR COMPLEX-ASSOCIATED PROTEIN"/>
    <property type="match status" value="1"/>
</dbReference>
<dbReference type="CDD" id="cd00099">
    <property type="entry name" value="IgV"/>
    <property type="match status" value="1"/>
</dbReference>
<dbReference type="InterPro" id="IPR036179">
    <property type="entry name" value="Ig-like_dom_sf"/>
</dbReference>
<feature type="region of interest" description="Disordered" evidence="2">
    <location>
        <begin position="395"/>
        <end position="418"/>
    </location>
</feature>
<proteinExistence type="predicted"/>
<keyword evidence="1" id="KW-0393">Immunoglobulin domain</keyword>
<dbReference type="GO" id="GO:0019815">
    <property type="term" value="C:B cell receptor complex"/>
    <property type="evidence" value="ECO:0007669"/>
    <property type="project" value="TreeGrafter"/>
</dbReference>
<dbReference type="InterPro" id="IPR007110">
    <property type="entry name" value="Ig-like_dom"/>
</dbReference>
<organism evidence="5 6">
    <name type="scientific">Electrophorus voltai</name>
    <dbReference type="NCBI Taxonomy" id="2609070"/>
    <lineage>
        <taxon>Eukaryota</taxon>
        <taxon>Metazoa</taxon>
        <taxon>Chordata</taxon>
        <taxon>Craniata</taxon>
        <taxon>Vertebrata</taxon>
        <taxon>Euteleostomi</taxon>
        <taxon>Actinopterygii</taxon>
        <taxon>Neopterygii</taxon>
        <taxon>Teleostei</taxon>
        <taxon>Ostariophysi</taxon>
        <taxon>Gymnotiformes</taxon>
        <taxon>Gymnotoidei</taxon>
        <taxon>Gymnotidae</taxon>
        <taxon>Electrophorus</taxon>
    </lineage>
</organism>
<comment type="caution">
    <text evidence="5">The sequence shown here is derived from an EMBL/GenBank/DDBJ whole genome shotgun (WGS) entry which is preliminary data.</text>
</comment>
<feature type="compositionally biased region" description="Basic and acidic residues" evidence="2">
    <location>
        <begin position="143"/>
        <end position="200"/>
    </location>
</feature>
<dbReference type="InterPro" id="IPR013783">
    <property type="entry name" value="Ig-like_fold"/>
</dbReference>
<dbReference type="EMBL" id="JAROKS010000014">
    <property type="protein sequence ID" value="KAK1797414.1"/>
    <property type="molecule type" value="Genomic_DNA"/>
</dbReference>
<accession>A0AAD8ZDH2</accession>
<dbReference type="PROSITE" id="PS50835">
    <property type="entry name" value="IG_LIKE"/>
    <property type="match status" value="1"/>
</dbReference>
<feature type="region of interest" description="Disordered" evidence="2">
    <location>
        <begin position="357"/>
        <end position="381"/>
    </location>
</feature>
<feature type="compositionally biased region" description="Polar residues" evidence="2">
    <location>
        <begin position="403"/>
        <end position="418"/>
    </location>
</feature>
<dbReference type="GO" id="GO:0050853">
    <property type="term" value="P:B cell receptor signaling pathway"/>
    <property type="evidence" value="ECO:0007669"/>
    <property type="project" value="TreeGrafter"/>
</dbReference>
<feature type="domain" description="Ig-like" evidence="4">
    <location>
        <begin position="30"/>
        <end position="111"/>
    </location>
</feature>
<evidence type="ECO:0000259" key="4">
    <source>
        <dbReference type="PROSITE" id="PS50835"/>
    </source>
</evidence>
<feature type="region of interest" description="Disordered" evidence="2">
    <location>
        <begin position="123"/>
        <end position="298"/>
    </location>
</feature>
<gene>
    <name evidence="5" type="ORF">P4O66_008783</name>
</gene>
<evidence type="ECO:0000313" key="6">
    <source>
        <dbReference type="Proteomes" id="UP001239994"/>
    </source>
</evidence>
<dbReference type="GO" id="GO:0030183">
    <property type="term" value="P:B cell differentiation"/>
    <property type="evidence" value="ECO:0007669"/>
    <property type="project" value="TreeGrafter"/>
</dbReference>
<feature type="compositionally biased region" description="Acidic residues" evidence="2">
    <location>
        <begin position="361"/>
        <end position="373"/>
    </location>
</feature>
<dbReference type="InterPro" id="IPR003599">
    <property type="entry name" value="Ig_sub"/>
</dbReference>
<dbReference type="InterPro" id="IPR013098">
    <property type="entry name" value="Ig_I-set"/>
</dbReference>
<name>A0AAD8ZDH2_9TELE</name>
<dbReference type="Pfam" id="PF07679">
    <property type="entry name" value="I-set"/>
    <property type="match status" value="1"/>
</dbReference>
<dbReference type="SUPFAM" id="SSF48726">
    <property type="entry name" value="Immunoglobulin"/>
    <property type="match status" value="1"/>
</dbReference>
<reference evidence="5" key="1">
    <citation type="submission" date="2023-03" db="EMBL/GenBank/DDBJ databases">
        <title>Electrophorus voltai genome.</title>
        <authorList>
            <person name="Bian C."/>
        </authorList>
    </citation>
    <scope>NUCLEOTIDE SEQUENCE</scope>
    <source>
        <strain evidence="5">CB-2022</strain>
        <tissue evidence="5">Muscle</tissue>
    </source>
</reference>
<feature type="signal peptide" evidence="3">
    <location>
        <begin position="1"/>
        <end position="28"/>
    </location>
</feature>
<evidence type="ECO:0000256" key="2">
    <source>
        <dbReference type="SAM" id="MobiDB-lite"/>
    </source>
</evidence>
<dbReference type="Gene3D" id="2.60.40.10">
    <property type="entry name" value="Immunoglobulins"/>
    <property type="match status" value="1"/>
</dbReference>
<feature type="compositionally biased region" description="Basic and acidic residues" evidence="2">
    <location>
        <begin position="230"/>
        <end position="283"/>
    </location>
</feature>
<keyword evidence="3" id="KW-0732">Signal</keyword>
<feature type="non-terminal residue" evidence="5">
    <location>
        <position position="1"/>
    </location>
</feature>
<dbReference type="Proteomes" id="UP001239994">
    <property type="component" value="Unassembled WGS sequence"/>
</dbReference>
<dbReference type="GO" id="GO:0009897">
    <property type="term" value="C:external side of plasma membrane"/>
    <property type="evidence" value="ECO:0007669"/>
    <property type="project" value="TreeGrafter"/>
</dbReference>
<dbReference type="SMART" id="SM00409">
    <property type="entry name" value="IG"/>
    <property type="match status" value="1"/>
</dbReference>
<sequence length="418" mass="47628">VVQAMMCTSRHGLCGLVLICLCFCGCFGTFMVTQTPSTVKVKEGESVDITCCWNNNIPWPKVKWFKDKRAIHVNSTGKIHLTETRTPNCSVLTITNTYKNDTGIYICEVTQDIPQLCHVNGTGTNLTYQEDKGIKNTLNTEEEERHLEERDEPTGHERELEERDEPTGHERDLEERDEPTGHERDLEERDEPTGHERDLEERDEPTGQETQLEERDELTGQETQLEERDEPGHERQLEERDEPIGQERQLKERDELTGHERELEERDEKRMRAEQKGWRRSGEHGSQTWGTPGGDDEDVNVTIMPVSTTEATTTVLDSNTMLLGSVSSVMGLICICACLTAWKLSRKGQRAERIVIREGPPSEEEEPNISEEEQSSRGSTHWCMVPVYESYFDLQRNDDQESAVENTGSDTSEKTGSA</sequence>
<keyword evidence="6" id="KW-1185">Reference proteome</keyword>
<protein>
    <recommendedName>
        <fullName evidence="4">Ig-like domain-containing protein</fullName>
    </recommendedName>
</protein>
<evidence type="ECO:0000256" key="3">
    <source>
        <dbReference type="SAM" id="SignalP"/>
    </source>
</evidence>
<evidence type="ECO:0000313" key="5">
    <source>
        <dbReference type="EMBL" id="KAK1797414.1"/>
    </source>
</evidence>
<evidence type="ECO:0000256" key="1">
    <source>
        <dbReference type="ARBA" id="ARBA00023319"/>
    </source>
</evidence>
<dbReference type="AlphaFoldDB" id="A0AAD8ZDH2"/>
<feature type="chain" id="PRO_5042029084" description="Ig-like domain-containing protein" evidence="3">
    <location>
        <begin position="29"/>
        <end position="418"/>
    </location>
</feature>